<gene>
    <name evidence="1" type="ORF">EDD73_1369</name>
</gene>
<keyword evidence="2" id="KW-1185">Reference proteome</keyword>
<dbReference type="RefSeq" id="WP_131920729.1">
    <property type="nucleotide sequence ID" value="NZ_JAOQNU010000036.1"/>
</dbReference>
<name>A0A4R2RL80_9FIRM</name>
<evidence type="ECO:0000313" key="1">
    <source>
        <dbReference type="EMBL" id="TCP60481.1"/>
    </source>
</evidence>
<accession>A0A4R2RL80</accession>
<dbReference type="AlphaFoldDB" id="A0A4R2RL80"/>
<sequence>MRLQNILLAIDIALYQWREFLDPVKYNIENDVITVPGMIDRRTTSKYRVAMWFVVFELDERKLNFRSSMSFVIA</sequence>
<evidence type="ECO:0000313" key="2">
    <source>
        <dbReference type="Proteomes" id="UP000294813"/>
    </source>
</evidence>
<reference evidence="1 2" key="1">
    <citation type="submission" date="2019-03" db="EMBL/GenBank/DDBJ databases">
        <title>Genomic Encyclopedia of Type Strains, Phase IV (KMG-IV): sequencing the most valuable type-strain genomes for metagenomic binning, comparative biology and taxonomic classification.</title>
        <authorList>
            <person name="Goeker M."/>
        </authorList>
    </citation>
    <scope>NUCLEOTIDE SEQUENCE [LARGE SCALE GENOMIC DNA]</scope>
    <source>
        <strain evidence="1 2">DSM 11170</strain>
    </source>
</reference>
<comment type="caution">
    <text evidence="1">The sequence shown here is derived from an EMBL/GenBank/DDBJ whole genome shotgun (WGS) entry which is preliminary data.</text>
</comment>
<dbReference type="Proteomes" id="UP000294813">
    <property type="component" value="Unassembled WGS sequence"/>
</dbReference>
<proteinExistence type="predicted"/>
<protein>
    <submittedName>
        <fullName evidence="1">Uncharacterized protein</fullName>
    </submittedName>
</protein>
<dbReference type="EMBL" id="SLXT01000036">
    <property type="protein sequence ID" value="TCP60481.1"/>
    <property type="molecule type" value="Genomic_DNA"/>
</dbReference>
<organism evidence="1 2">
    <name type="scientific">Heliophilum fasciatum</name>
    <dbReference type="NCBI Taxonomy" id="35700"/>
    <lineage>
        <taxon>Bacteria</taxon>
        <taxon>Bacillati</taxon>
        <taxon>Bacillota</taxon>
        <taxon>Clostridia</taxon>
        <taxon>Eubacteriales</taxon>
        <taxon>Heliobacteriaceae</taxon>
        <taxon>Heliophilum</taxon>
    </lineage>
</organism>